<gene>
    <name evidence="3" type="ORF">GCM10023217_20650</name>
</gene>
<feature type="region of interest" description="Disordered" evidence="1">
    <location>
        <begin position="106"/>
        <end position="126"/>
    </location>
</feature>
<comment type="caution">
    <text evidence="3">The sequence shown here is derived from an EMBL/GenBank/DDBJ whole genome shotgun (WGS) entry which is preliminary data.</text>
</comment>
<reference evidence="4" key="1">
    <citation type="journal article" date="2019" name="Int. J. Syst. Evol. Microbiol.">
        <title>The Global Catalogue of Microorganisms (GCM) 10K type strain sequencing project: providing services to taxonomists for standard genome sequencing and annotation.</title>
        <authorList>
            <consortium name="The Broad Institute Genomics Platform"/>
            <consortium name="The Broad Institute Genome Sequencing Center for Infectious Disease"/>
            <person name="Wu L."/>
            <person name="Ma J."/>
        </authorList>
    </citation>
    <scope>NUCLEOTIDE SEQUENCE [LARGE SCALE GENOMIC DNA]</scope>
    <source>
        <strain evidence="4">JCM 18077</strain>
    </source>
</reference>
<organism evidence="3 4">
    <name type="scientific">Gordonia alkaliphila</name>
    <dbReference type="NCBI Taxonomy" id="1053547"/>
    <lineage>
        <taxon>Bacteria</taxon>
        <taxon>Bacillati</taxon>
        <taxon>Actinomycetota</taxon>
        <taxon>Actinomycetes</taxon>
        <taxon>Mycobacteriales</taxon>
        <taxon>Gordoniaceae</taxon>
        <taxon>Gordonia</taxon>
    </lineage>
</organism>
<dbReference type="InterPro" id="IPR003870">
    <property type="entry name" value="DUF222"/>
</dbReference>
<dbReference type="EMBL" id="BAABIE010000008">
    <property type="protein sequence ID" value="GAA4750107.1"/>
    <property type="molecule type" value="Genomic_DNA"/>
</dbReference>
<dbReference type="Pfam" id="PF02720">
    <property type="entry name" value="DUF222"/>
    <property type="match status" value="1"/>
</dbReference>
<dbReference type="RefSeq" id="WP_246996283.1">
    <property type="nucleotide sequence ID" value="NZ_JALKBW010000001.1"/>
</dbReference>
<keyword evidence="4" id="KW-1185">Reference proteome</keyword>
<protein>
    <recommendedName>
        <fullName evidence="2">DUF222 domain-containing protein</fullName>
    </recommendedName>
</protein>
<proteinExistence type="predicted"/>
<name>A0ABP8Z9G2_9ACTN</name>
<accession>A0ABP8Z9G2</accession>
<dbReference type="Proteomes" id="UP001500822">
    <property type="component" value="Unassembled WGS sequence"/>
</dbReference>
<evidence type="ECO:0000313" key="3">
    <source>
        <dbReference type="EMBL" id="GAA4750107.1"/>
    </source>
</evidence>
<evidence type="ECO:0000259" key="2">
    <source>
        <dbReference type="Pfam" id="PF02720"/>
    </source>
</evidence>
<feature type="domain" description="DUF222" evidence="2">
    <location>
        <begin position="64"/>
        <end position="144"/>
    </location>
</feature>
<evidence type="ECO:0000313" key="4">
    <source>
        <dbReference type="Proteomes" id="UP001500822"/>
    </source>
</evidence>
<sequence length="188" mass="20103">MGKAIADDDAGPVTRGMRDGALSAEKADAVVTGLAHLTDRVNLSEEKRAKVVGALLVQTTPARVPVAERDDLNAMTMDRTDDGRVAVTLDLDTLAAEELWAALDPLTRPVPEPDGSEDTRSAKRRRADAVTQVVRTYLSHSDRPESGGVLPEATLPTRCVVGEFHIDVGSAPHGAARTHPVGLISRWR</sequence>
<evidence type="ECO:0000256" key="1">
    <source>
        <dbReference type="SAM" id="MobiDB-lite"/>
    </source>
</evidence>